<sequence>MSNAENSKQLVKFYVSQDQHDLIRVAAALNRRSMAAYARQIVIADAKTASTLLPPVKGKLSG</sequence>
<dbReference type="EMBL" id="CP036266">
    <property type="protein sequence ID" value="QDT21386.1"/>
    <property type="molecule type" value="Genomic_DNA"/>
</dbReference>
<name>A0A517PPT2_9PLAN</name>
<gene>
    <name evidence="1" type="ORF">HG66A1_31870</name>
</gene>
<proteinExistence type="predicted"/>
<accession>A0A517PPT2</accession>
<dbReference type="AlphaFoldDB" id="A0A517PPT2"/>
<evidence type="ECO:0000313" key="2">
    <source>
        <dbReference type="Proteomes" id="UP000320421"/>
    </source>
</evidence>
<organism evidence="1 2">
    <name type="scientific">Gimesia chilikensis</name>
    <dbReference type="NCBI Taxonomy" id="2605989"/>
    <lineage>
        <taxon>Bacteria</taxon>
        <taxon>Pseudomonadati</taxon>
        <taxon>Planctomycetota</taxon>
        <taxon>Planctomycetia</taxon>
        <taxon>Planctomycetales</taxon>
        <taxon>Planctomycetaceae</taxon>
        <taxon>Gimesia</taxon>
    </lineage>
</organism>
<evidence type="ECO:0000313" key="1">
    <source>
        <dbReference type="EMBL" id="QDT21386.1"/>
    </source>
</evidence>
<evidence type="ECO:0008006" key="3">
    <source>
        <dbReference type="Google" id="ProtNLM"/>
    </source>
</evidence>
<keyword evidence="2" id="KW-1185">Reference proteome</keyword>
<protein>
    <recommendedName>
        <fullName evidence="3">DUF1778 domain-containing protein</fullName>
    </recommendedName>
</protein>
<dbReference type="Proteomes" id="UP000320421">
    <property type="component" value="Chromosome"/>
</dbReference>
<reference evidence="1 2" key="1">
    <citation type="submission" date="2019-02" db="EMBL/GenBank/DDBJ databases">
        <title>Deep-cultivation of Planctomycetes and their phenomic and genomic characterization uncovers novel biology.</title>
        <authorList>
            <person name="Wiegand S."/>
            <person name="Jogler M."/>
            <person name="Boedeker C."/>
            <person name="Pinto D."/>
            <person name="Vollmers J."/>
            <person name="Rivas-Marin E."/>
            <person name="Kohn T."/>
            <person name="Peeters S.H."/>
            <person name="Heuer A."/>
            <person name="Rast P."/>
            <person name="Oberbeckmann S."/>
            <person name="Bunk B."/>
            <person name="Jeske O."/>
            <person name="Meyerdierks A."/>
            <person name="Storesund J.E."/>
            <person name="Kallscheuer N."/>
            <person name="Luecker S."/>
            <person name="Lage O.M."/>
            <person name="Pohl T."/>
            <person name="Merkel B.J."/>
            <person name="Hornburger P."/>
            <person name="Mueller R.-W."/>
            <person name="Bruemmer F."/>
            <person name="Labrenz M."/>
            <person name="Spormann A.M."/>
            <person name="Op den Camp H."/>
            <person name="Overmann J."/>
            <person name="Amann R."/>
            <person name="Jetten M.S.M."/>
            <person name="Mascher T."/>
            <person name="Medema M.H."/>
            <person name="Devos D.P."/>
            <person name="Kaster A.-K."/>
            <person name="Ovreas L."/>
            <person name="Rohde M."/>
            <person name="Galperin M.Y."/>
            <person name="Jogler C."/>
        </authorList>
    </citation>
    <scope>NUCLEOTIDE SEQUENCE [LARGE SCALE GENOMIC DNA]</scope>
    <source>
        <strain evidence="1 2">HG66A1</strain>
    </source>
</reference>